<dbReference type="OMA" id="ELWQYEN"/>
<feature type="compositionally biased region" description="Acidic residues" evidence="1">
    <location>
        <begin position="144"/>
        <end position="155"/>
    </location>
</feature>
<dbReference type="RefSeq" id="XP_003567147.2">
    <property type="nucleotide sequence ID" value="XM_003567099.4"/>
</dbReference>
<dbReference type="STRING" id="15368.I1HRZ2"/>
<feature type="compositionally biased region" description="Low complexity" evidence="1">
    <location>
        <begin position="122"/>
        <end position="143"/>
    </location>
</feature>
<evidence type="ECO:0000256" key="1">
    <source>
        <dbReference type="SAM" id="MobiDB-lite"/>
    </source>
</evidence>
<dbReference type="Proteomes" id="UP000008810">
    <property type="component" value="Chromosome 2"/>
</dbReference>
<feature type="compositionally biased region" description="Basic residues" evidence="1">
    <location>
        <begin position="603"/>
        <end position="612"/>
    </location>
</feature>
<accession>I1HRZ2</accession>
<dbReference type="Gramene" id="KQK09913">
    <property type="protein sequence ID" value="KQK09913"/>
    <property type="gene ID" value="BRADI_2g50910v3"/>
</dbReference>
<dbReference type="eggNOG" id="ENOG502QTA3">
    <property type="taxonomic scope" value="Eukaryota"/>
</dbReference>
<dbReference type="OrthoDB" id="1938687at2759"/>
<evidence type="ECO:0000313" key="4">
    <source>
        <dbReference type="Proteomes" id="UP000008810"/>
    </source>
</evidence>
<protein>
    <submittedName>
        <fullName evidence="2 3">Uncharacterized protein</fullName>
    </submittedName>
</protein>
<keyword evidence="4" id="KW-1185">Reference proteome</keyword>
<reference evidence="3" key="3">
    <citation type="submission" date="2018-08" db="UniProtKB">
        <authorList>
            <consortium name="EnsemblPlants"/>
        </authorList>
    </citation>
    <scope>IDENTIFICATION</scope>
    <source>
        <strain evidence="3">cv. Bd21</strain>
    </source>
</reference>
<dbReference type="HOGENOM" id="CLU_439018_0_0_1"/>
<feature type="region of interest" description="Disordered" evidence="1">
    <location>
        <begin position="115"/>
        <end position="160"/>
    </location>
</feature>
<gene>
    <name evidence="3" type="primary">LOC100833171</name>
    <name evidence="2" type="ORF">BRADI_2g50910v3</name>
</gene>
<dbReference type="AlphaFoldDB" id="I1HRZ2"/>
<reference evidence="2" key="2">
    <citation type="submission" date="2017-06" db="EMBL/GenBank/DDBJ databases">
        <title>WGS assembly of Brachypodium distachyon.</title>
        <authorList>
            <consortium name="The International Brachypodium Initiative"/>
            <person name="Lucas S."/>
            <person name="Harmon-Smith M."/>
            <person name="Lail K."/>
            <person name="Tice H."/>
            <person name="Grimwood J."/>
            <person name="Bruce D."/>
            <person name="Barry K."/>
            <person name="Shu S."/>
            <person name="Lindquist E."/>
            <person name="Wang M."/>
            <person name="Pitluck S."/>
            <person name="Vogel J.P."/>
            <person name="Garvin D.F."/>
            <person name="Mockler T.C."/>
            <person name="Schmutz J."/>
            <person name="Rokhsar D."/>
            <person name="Bevan M.W."/>
        </authorList>
    </citation>
    <scope>NUCLEOTIDE SEQUENCE</scope>
    <source>
        <strain evidence="2">Bd21</strain>
    </source>
</reference>
<dbReference type="KEGG" id="bdi:100833171"/>
<dbReference type="GeneID" id="100833171"/>
<dbReference type="FunCoup" id="I1HRZ2">
    <property type="interactions" value="11"/>
</dbReference>
<dbReference type="PANTHER" id="PTHR34775">
    <property type="entry name" value="TRANSMEMBRANE PROTEIN"/>
    <property type="match status" value="1"/>
</dbReference>
<reference evidence="2 3" key="1">
    <citation type="journal article" date="2010" name="Nature">
        <title>Genome sequencing and analysis of the model grass Brachypodium distachyon.</title>
        <authorList>
            <consortium name="International Brachypodium Initiative"/>
        </authorList>
    </citation>
    <scope>NUCLEOTIDE SEQUENCE [LARGE SCALE GENOMIC DNA]</scope>
    <source>
        <strain evidence="2 3">Bd21</strain>
    </source>
</reference>
<organism evidence="3">
    <name type="scientific">Brachypodium distachyon</name>
    <name type="common">Purple false brome</name>
    <name type="synonym">Trachynia distachya</name>
    <dbReference type="NCBI Taxonomy" id="15368"/>
    <lineage>
        <taxon>Eukaryota</taxon>
        <taxon>Viridiplantae</taxon>
        <taxon>Streptophyta</taxon>
        <taxon>Embryophyta</taxon>
        <taxon>Tracheophyta</taxon>
        <taxon>Spermatophyta</taxon>
        <taxon>Magnoliopsida</taxon>
        <taxon>Liliopsida</taxon>
        <taxon>Poales</taxon>
        <taxon>Poaceae</taxon>
        <taxon>BOP clade</taxon>
        <taxon>Pooideae</taxon>
        <taxon>Stipodae</taxon>
        <taxon>Brachypodieae</taxon>
        <taxon>Brachypodium</taxon>
    </lineage>
</organism>
<feature type="region of interest" description="Disordered" evidence="1">
    <location>
        <begin position="572"/>
        <end position="612"/>
    </location>
</feature>
<evidence type="ECO:0000313" key="2">
    <source>
        <dbReference type="EMBL" id="KQK09913.1"/>
    </source>
</evidence>
<feature type="region of interest" description="Disordered" evidence="1">
    <location>
        <begin position="1"/>
        <end position="101"/>
    </location>
</feature>
<dbReference type="PANTHER" id="PTHR34775:SF2">
    <property type="entry name" value="OS01G0765500 PROTEIN"/>
    <property type="match status" value="1"/>
</dbReference>
<name>I1HRZ2_BRADI</name>
<evidence type="ECO:0000313" key="3">
    <source>
        <dbReference type="EnsemblPlants" id="KQK09913"/>
    </source>
</evidence>
<sequence>MDSPMRVLPQGSPQRNPKGMAPRSMEVDENAAPKRSVVARSASPQRKKVLGERNGGGGEGPSAAAPQPKVAASPPSVGGGVGTYDPKTNYTTPRPDFLRYDPKRSQELFLRLEREVEDECPSATSGTEVSESVSSGSSAAGSDSEFDDEEEEEEVTPAHGGGRARRLFLLLVAAAGLFCYIHCMNSTPFPDTSDEALNFVGLNGSMYDVGVHESLLGPIDMMGLEDKFEADIGQNVYGDSHDSIHLHGSGGPPSNLMAIAMMGLWDACPNVPFGEFTCQIRDESSGNVDDLNKDSEVIELKPEAICSGGDVVGDSIGSTYSDDTTEDKLRVRQGKCEDNSKHSVPELVAMEEIMESESAKSDDDTVFQSEKLGQEFDALEYEKTAEAAKACFAMVKFSWSAMEPHLMKMLACLSVAGFVTVMFKYFQRSGSVQHPVPRHMPSVPPARVPVLAPHNIAHLPVFHSPQESSVCLEHPVQSSLRNPLNAPSMGRGHGDQKIEQGDADIVKASDSNTMDRKETNSLNPPDVQLLGEFSFVDAGSSRGRFVEDSNWHGADVKVQETLSLSKGVVKMEKESSIIQSPRVQRARKKESAAEAETPTPLRRSNRLRKTAT</sequence>
<proteinExistence type="predicted"/>
<dbReference type="EMBL" id="CM000881">
    <property type="protein sequence ID" value="KQK09913.1"/>
    <property type="molecule type" value="Genomic_DNA"/>
</dbReference>
<dbReference type="EnsemblPlants" id="KQK09913">
    <property type="protein sequence ID" value="KQK09913"/>
    <property type="gene ID" value="BRADI_2g50910v3"/>
</dbReference>